<dbReference type="Pfam" id="PF12819">
    <property type="entry name" value="Malectin_like"/>
    <property type="match status" value="1"/>
</dbReference>
<keyword evidence="8" id="KW-0418">Kinase</keyword>
<comment type="caution">
    <text evidence="8">The sequence shown here is derived from an EMBL/GenBank/DDBJ whole genome shotgun (WGS) entry which is preliminary data.</text>
</comment>
<dbReference type="InterPro" id="IPR024788">
    <property type="entry name" value="Malectin-like_Carb-bd_dom"/>
</dbReference>
<name>A0A834T5J4_9FABA</name>
<evidence type="ECO:0000256" key="2">
    <source>
        <dbReference type="ARBA" id="ARBA00022692"/>
    </source>
</evidence>
<dbReference type="GO" id="GO:0016301">
    <property type="term" value="F:kinase activity"/>
    <property type="evidence" value="ECO:0007669"/>
    <property type="project" value="UniProtKB-KW"/>
</dbReference>
<dbReference type="PANTHER" id="PTHR45631:SF212">
    <property type="entry name" value="PROTEIN KINASE DOMAIN-CONTAINING PROTEIN"/>
    <property type="match status" value="1"/>
</dbReference>
<evidence type="ECO:0000256" key="4">
    <source>
        <dbReference type="ARBA" id="ARBA00022989"/>
    </source>
</evidence>
<keyword evidence="5" id="KW-0472">Membrane</keyword>
<gene>
    <name evidence="8" type="ORF">G2W53_028171</name>
</gene>
<keyword evidence="8" id="KW-0808">Transferase</keyword>
<dbReference type="OrthoDB" id="1418610at2759"/>
<keyword evidence="8" id="KW-0675">Receptor</keyword>
<evidence type="ECO:0000256" key="6">
    <source>
        <dbReference type="SAM" id="SignalP"/>
    </source>
</evidence>
<dbReference type="EMBL" id="JAAIUW010000009">
    <property type="protein sequence ID" value="KAF7814202.1"/>
    <property type="molecule type" value="Genomic_DNA"/>
</dbReference>
<sequence>MERALQWNIVWLSLWLAFVQVLLNAHNTVVHARKLSTDDPHPGFISIDCGSPNDYLDEESGIWYQSDTNFTETGTNTKVVPNANLDYPYFGGLLNTLRSFPEGKRNCYTLKPKQGKNHKYLIRAYFAYGNYDGKNQTPIFDLYVGVNYWDTVNLGKYYYISEIIHTPTTDTIHVCLVKTVVGIPFISALELRPLNNSIYQTPLPSSQSLLINQGMFDVASTNIATHSRYKDDIYDRLWRTINVPYWYQLNGSVDIDPATTNDPYKLPSQVLRSAAQSYNLSYSLNFDYDSIWKDLDLSSLYYVYFHFAEIEKLPDGHKRIMNISLYNDQTVLSVPVTLEYLEPVTISPQYSTQSFVQFSITAASQSAVPPILNAFELMLFWTSKVHTISPTYIGKEIHVFQRTMLGTELAATLTKPTIQGSPHCKCTLPGNLNLSFN</sequence>
<dbReference type="Gene3D" id="2.60.120.430">
    <property type="entry name" value="Galactose-binding lectin"/>
    <property type="match status" value="1"/>
</dbReference>
<keyword evidence="4" id="KW-1133">Transmembrane helix</keyword>
<evidence type="ECO:0000259" key="7">
    <source>
        <dbReference type="Pfam" id="PF12819"/>
    </source>
</evidence>
<keyword evidence="2" id="KW-0812">Transmembrane</keyword>
<evidence type="ECO:0000313" key="9">
    <source>
        <dbReference type="Proteomes" id="UP000634136"/>
    </source>
</evidence>
<dbReference type="AlphaFoldDB" id="A0A834T5J4"/>
<feature type="domain" description="Malectin-like" evidence="7">
    <location>
        <begin position="47"/>
        <end position="378"/>
    </location>
</feature>
<protein>
    <submittedName>
        <fullName evidence="8">Putative leucine-rich repeat receptor-like serine/threonine-protein kinase</fullName>
    </submittedName>
</protein>
<evidence type="ECO:0000256" key="5">
    <source>
        <dbReference type="ARBA" id="ARBA00023136"/>
    </source>
</evidence>
<dbReference type="GO" id="GO:0016020">
    <property type="term" value="C:membrane"/>
    <property type="evidence" value="ECO:0007669"/>
    <property type="project" value="UniProtKB-SubCell"/>
</dbReference>
<feature type="chain" id="PRO_5032867139" evidence="6">
    <location>
        <begin position="33"/>
        <end position="437"/>
    </location>
</feature>
<keyword evidence="3 6" id="KW-0732">Signal</keyword>
<comment type="subcellular location">
    <subcellularLocation>
        <location evidence="1">Membrane</location>
        <topology evidence="1">Single-pass membrane protein</topology>
    </subcellularLocation>
</comment>
<evidence type="ECO:0000256" key="3">
    <source>
        <dbReference type="ARBA" id="ARBA00022729"/>
    </source>
</evidence>
<dbReference type="PANTHER" id="PTHR45631">
    <property type="entry name" value="OS07G0107800 PROTEIN-RELATED"/>
    <property type="match status" value="1"/>
</dbReference>
<proteinExistence type="predicted"/>
<evidence type="ECO:0000313" key="8">
    <source>
        <dbReference type="EMBL" id="KAF7814202.1"/>
    </source>
</evidence>
<evidence type="ECO:0000256" key="1">
    <source>
        <dbReference type="ARBA" id="ARBA00004167"/>
    </source>
</evidence>
<accession>A0A834T5J4</accession>
<dbReference type="Proteomes" id="UP000634136">
    <property type="component" value="Unassembled WGS sequence"/>
</dbReference>
<organism evidence="8 9">
    <name type="scientific">Senna tora</name>
    <dbReference type="NCBI Taxonomy" id="362788"/>
    <lineage>
        <taxon>Eukaryota</taxon>
        <taxon>Viridiplantae</taxon>
        <taxon>Streptophyta</taxon>
        <taxon>Embryophyta</taxon>
        <taxon>Tracheophyta</taxon>
        <taxon>Spermatophyta</taxon>
        <taxon>Magnoliopsida</taxon>
        <taxon>eudicotyledons</taxon>
        <taxon>Gunneridae</taxon>
        <taxon>Pentapetalae</taxon>
        <taxon>rosids</taxon>
        <taxon>fabids</taxon>
        <taxon>Fabales</taxon>
        <taxon>Fabaceae</taxon>
        <taxon>Caesalpinioideae</taxon>
        <taxon>Cassia clade</taxon>
        <taxon>Senna</taxon>
    </lineage>
</organism>
<keyword evidence="9" id="KW-1185">Reference proteome</keyword>
<feature type="signal peptide" evidence="6">
    <location>
        <begin position="1"/>
        <end position="32"/>
    </location>
</feature>
<reference evidence="8" key="1">
    <citation type="submission" date="2020-09" db="EMBL/GenBank/DDBJ databases">
        <title>Genome-Enabled Discovery of Anthraquinone Biosynthesis in Senna tora.</title>
        <authorList>
            <person name="Kang S.-H."/>
            <person name="Pandey R.P."/>
            <person name="Lee C.-M."/>
            <person name="Sim J.-S."/>
            <person name="Jeong J.-T."/>
            <person name="Choi B.-S."/>
            <person name="Jung M."/>
            <person name="Ginzburg D."/>
            <person name="Zhao K."/>
            <person name="Won S.Y."/>
            <person name="Oh T.-J."/>
            <person name="Yu Y."/>
            <person name="Kim N.-H."/>
            <person name="Lee O.R."/>
            <person name="Lee T.-H."/>
            <person name="Bashyal P."/>
            <person name="Kim T.-S."/>
            <person name="Lee W.-H."/>
            <person name="Kawkins C."/>
            <person name="Kim C.-K."/>
            <person name="Kim J.S."/>
            <person name="Ahn B.O."/>
            <person name="Rhee S.Y."/>
            <person name="Sohng J.K."/>
        </authorList>
    </citation>
    <scope>NUCLEOTIDE SEQUENCE</scope>
    <source>
        <tissue evidence="8">Leaf</tissue>
    </source>
</reference>